<dbReference type="EMBL" id="GEGO01006963">
    <property type="protein sequence ID" value="JAR88441.1"/>
    <property type="molecule type" value="Transcribed_RNA"/>
</dbReference>
<reference evidence="1" key="1">
    <citation type="journal article" date="2018" name="PLoS Negl. Trop. Dis.">
        <title>Sialome diversity of ticks revealed by RNAseq of single tick salivary glands.</title>
        <authorList>
            <person name="Perner J."/>
            <person name="Kropackova S."/>
            <person name="Kopacek P."/>
            <person name="Ribeiro J.M."/>
        </authorList>
    </citation>
    <scope>NUCLEOTIDE SEQUENCE</scope>
    <source>
        <strain evidence="1">Siblings of single egg batch collected in Ceske Budejovice</strain>
        <tissue evidence="1">Salivary glands</tissue>
    </source>
</reference>
<feature type="non-terminal residue" evidence="1">
    <location>
        <position position="1"/>
    </location>
</feature>
<organism evidence="1">
    <name type="scientific">Ixodes ricinus</name>
    <name type="common">Common tick</name>
    <name type="synonym">Acarus ricinus</name>
    <dbReference type="NCBI Taxonomy" id="34613"/>
    <lineage>
        <taxon>Eukaryota</taxon>
        <taxon>Metazoa</taxon>
        <taxon>Ecdysozoa</taxon>
        <taxon>Arthropoda</taxon>
        <taxon>Chelicerata</taxon>
        <taxon>Arachnida</taxon>
        <taxon>Acari</taxon>
        <taxon>Parasitiformes</taxon>
        <taxon>Ixodida</taxon>
        <taxon>Ixodoidea</taxon>
        <taxon>Ixodidae</taxon>
        <taxon>Ixodinae</taxon>
        <taxon>Ixodes</taxon>
    </lineage>
</organism>
<sequence>FVVDGYFTKHASLRWHRTDCVASDASGLSLSSSFLTSACAVSFVRRGFFRCLLHPQSKLAFVLRCCRIKKNKKIKRSFVLQSLCCTHRKKKKSLITLNKCVLSDVDLCIFVQNKFKDLPL</sequence>
<proteinExistence type="predicted"/>
<name>A0A147BCF9_IXORI</name>
<protein>
    <submittedName>
        <fullName evidence="1">Uncharacterized protein</fullName>
    </submittedName>
</protein>
<dbReference type="AlphaFoldDB" id="A0A147BCF9"/>
<accession>A0A147BCF9</accession>
<evidence type="ECO:0000313" key="1">
    <source>
        <dbReference type="EMBL" id="JAR88441.1"/>
    </source>
</evidence>